<sequence>MEVMTPSHERRAARLAALLGPETEEDRLVRENPDTVSYGETWWRKHYEWLLHSGYKLRPRYAPDWTPPWQGTNEDPDKFEEGQDNTYYAIMDAVRVSDEAVVTLKQVDMSTRRTSIAEVKINEYLSSGPRASDPRNHSAQVSEVLQVPDEPHTKMLVMPFLRPFYDPRFQTFGEVVAFFTQLFEGLQFLHEHNIAHRDCTRNNIMMDATHLYPDLWHPSNIHKRRDWKGKAKHFTRTERPVKYYFIDYGLSERYNRETTPTWPPLELPVHGGDKSAPENQEKNYNTPCNPFATDVYYIGNLVRENFIQKYHGFSFMKGLVDDMVQDDPSKRPQADEVVARFAKIRKSLYPWQLRARTIRKKEWKVVTLWRLPPHVARTVRFIATRKPAIPDP</sequence>
<name>A0A4Y9YWM3_9AGAM</name>
<dbReference type="Proteomes" id="UP000298327">
    <property type="component" value="Unassembled WGS sequence"/>
</dbReference>
<reference evidence="2 3" key="1">
    <citation type="submission" date="2019-02" db="EMBL/GenBank/DDBJ databases">
        <title>Genome sequencing of the rare red list fungi Dentipellis fragilis.</title>
        <authorList>
            <person name="Buettner E."/>
            <person name="Kellner H."/>
        </authorList>
    </citation>
    <scope>NUCLEOTIDE SEQUENCE [LARGE SCALE GENOMIC DNA]</scope>
    <source>
        <strain evidence="2 3">DSM 105465</strain>
    </source>
</reference>
<gene>
    <name evidence="2" type="ORF">EVG20_g5027</name>
</gene>
<organism evidence="2 3">
    <name type="scientific">Dentipellis fragilis</name>
    <dbReference type="NCBI Taxonomy" id="205917"/>
    <lineage>
        <taxon>Eukaryota</taxon>
        <taxon>Fungi</taxon>
        <taxon>Dikarya</taxon>
        <taxon>Basidiomycota</taxon>
        <taxon>Agaricomycotina</taxon>
        <taxon>Agaricomycetes</taxon>
        <taxon>Russulales</taxon>
        <taxon>Hericiaceae</taxon>
        <taxon>Dentipellis</taxon>
    </lineage>
</organism>
<dbReference type="PANTHER" id="PTHR44167">
    <property type="entry name" value="OVARIAN-SPECIFIC SERINE/THREONINE-PROTEIN KINASE LOK-RELATED"/>
    <property type="match status" value="1"/>
</dbReference>
<dbReference type="InterPro" id="IPR011009">
    <property type="entry name" value="Kinase-like_dom_sf"/>
</dbReference>
<dbReference type="GO" id="GO:0044773">
    <property type="term" value="P:mitotic DNA damage checkpoint signaling"/>
    <property type="evidence" value="ECO:0007669"/>
    <property type="project" value="TreeGrafter"/>
</dbReference>
<dbReference type="AlphaFoldDB" id="A0A4Y9YWM3"/>
<dbReference type="InterPro" id="IPR000719">
    <property type="entry name" value="Prot_kinase_dom"/>
</dbReference>
<keyword evidence="3" id="KW-1185">Reference proteome</keyword>
<dbReference type="PANTHER" id="PTHR44167:SF24">
    <property type="entry name" value="SERINE_THREONINE-PROTEIN KINASE CHK2"/>
    <property type="match status" value="1"/>
</dbReference>
<dbReference type="Gene3D" id="1.10.510.10">
    <property type="entry name" value="Transferase(Phosphotransferase) domain 1"/>
    <property type="match status" value="1"/>
</dbReference>
<comment type="caution">
    <text evidence="2">The sequence shown here is derived from an EMBL/GenBank/DDBJ whole genome shotgun (WGS) entry which is preliminary data.</text>
</comment>
<dbReference type="PROSITE" id="PS50011">
    <property type="entry name" value="PROTEIN_KINASE_DOM"/>
    <property type="match status" value="1"/>
</dbReference>
<dbReference type="GO" id="GO:0005524">
    <property type="term" value="F:ATP binding"/>
    <property type="evidence" value="ECO:0007669"/>
    <property type="project" value="InterPro"/>
</dbReference>
<dbReference type="STRING" id="205917.A0A4Y9YWM3"/>
<feature type="domain" description="Protein kinase" evidence="1">
    <location>
        <begin position="73"/>
        <end position="352"/>
    </location>
</feature>
<dbReference type="SUPFAM" id="SSF56112">
    <property type="entry name" value="Protein kinase-like (PK-like)"/>
    <property type="match status" value="1"/>
</dbReference>
<evidence type="ECO:0000259" key="1">
    <source>
        <dbReference type="PROSITE" id="PS50011"/>
    </source>
</evidence>
<dbReference type="SMART" id="SM00220">
    <property type="entry name" value="S_TKc"/>
    <property type="match status" value="1"/>
</dbReference>
<evidence type="ECO:0000313" key="3">
    <source>
        <dbReference type="Proteomes" id="UP000298327"/>
    </source>
</evidence>
<accession>A0A4Y9YWM3</accession>
<evidence type="ECO:0000313" key="2">
    <source>
        <dbReference type="EMBL" id="TFY66063.1"/>
    </source>
</evidence>
<dbReference type="GO" id="GO:0005634">
    <property type="term" value="C:nucleus"/>
    <property type="evidence" value="ECO:0007669"/>
    <property type="project" value="TreeGrafter"/>
</dbReference>
<protein>
    <recommendedName>
        <fullName evidence="1">Protein kinase domain-containing protein</fullName>
    </recommendedName>
</protein>
<proteinExistence type="predicted"/>
<dbReference type="OrthoDB" id="5987198at2759"/>
<dbReference type="GO" id="GO:0004674">
    <property type="term" value="F:protein serine/threonine kinase activity"/>
    <property type="evidence" value="ECO:0007669"/>
    <property type="project" value="TreeGrafter"/>
</dbReference>
<dbReference type="EMBL" id="SEOQ01000281">
    <property type="protein sequence ID" value="TFY66063.1"/>
    <property type="molecule type" value="Genomic_DNA"/>
</dbReference>